<evidence type="ECO:0000256" key="5">
    <source>
        <dbReference type="ARBA" id="ARBA00023065"/>
    </source>
</evidence>
<keyword evidence="6 7" id="KW-0472">Membrane</keyword>
<organism evidence="9 13">
    <name type="scientific">Phakopsora pachyrhizi</name>
    <name type="common">Asian soybean rust disease fungus</name>
    <dbReference type="NCBI Taxonomy" id="170000"/>
    <lineage>
        <taxon>Eukaryota</taxon>
        <taxon>Fungi</taxon>
        <taxon>Dikarya</taxon>
        <taxon>Basidiomycota</taxon>
        <taxon>Pucciniomycotina</taxon>
        <taxon>Pucciniomycetes</taxon>
        <taxon>Pucciniales</taxon>
        <taxon>Phakopsoraceae</taxon>
        <taxon>Phakopsora</taxon>
    </lineage>
</organism>
<dbReference type="GO" id="GO:0030007">
    <property type="term" value="P:intracellular potassium ion homeostasis"/>
    <property type="evidence" value="ECO:0007669"/>
    <property type="project" value="TreeGrafter"/>
</dbReference>
<evidence type="ECO:0000256" key="6">
    <source>
        <dbReference type="ARBA" id="ARBA00023136"/>
    </source>
</evidence>
<accession>A0AAV0BC82</accession>
<evidence type="ECO:0000313" key="12">
    <source>
        <dbReference type="EMBL" id="CAH7690921.1"/>
    </source>
</evidence>
<comment type="subcellular location">
    <subcellularLocation>
        <location evidence="1">Membrane</location>
        <topology evidence="1">Multi-pass membrane protein</topology>
    </subcellularLocation>
</comment>
<evidence type="ECO:0000256" key="7">
    <source>
        <dbReference type="SAM" id="Phobius"/>
    </source>
</evidence>
<dbReference type="GO" id="GO:0005886">
    <property type="term" value="C:plasma membrane"/>
    <property type="evidence" value="ECO:0007669"/>
    <property type="project" value="TreeGrafter"/>
</dbReference>
<dbReference type="InterPro" id="IPR003445">
    <property type="entry name" value="Cat_transpt"/>
</dbReference>
<evidence type="ECO:0000313" key="10">
    <source>
        <dbReference type="EMBL" id="CAH7689224.1"/>
    </source>
</evidence>
<evidence type="ECO:0000256" key="4">
    <source>
        <dbReference type="ARBA" id="ARBA00022989"/>
    </source>
</evidence>
<keyword evidence="3 7" id="KW-0812">Transmembrane</keyword>
<name>A0AAV0BC82_PHAPC</name>
<evidence type="ECO:0000256" key="3">
    <source>
        <dbReference type="ARBA" id="ARBA00022692"/>
    </source>
</evidence>
<dbReference type="PANTHER" id="PTHR31064:SF30">
    <property type="entry name" value="HIGH-AFFINITY POTASSIUM TRANSPORT PROTEIN-RELATED"/>
    <property type="match status" value="1"/>
</dbReference>
<dbReference type="EMBL" id="CALTRL010000996">
    <property type="protein sequence ID" value="CAH7670465.1"/>
    <property type="molecule type" value="Genomic_DNA"/>
</dbReference>
<dbReference type="InterPro" id="IPR051143">
    <property type="entry name" value="TrkH_K-transport"/>
</dbReference>
<dbReference type="EMBL" id="CALTRL010006440">
    <property type="protein sequence ID" value="CAH7690921.1"/>
    <property type="molecule type" value="Genomic_DNA"/>
</dbReference>
<dbReference type="EMBL" id="CALTRL010006049">
    <property type="protein sequence ID" value="CAH7689224.1"/>
    <property type="molecule type" value="Genomic_DNA"/>
</dbReference>
<evidence type="ECO:0000313" key="13">
    <source>
        <dbReference type="Proteomes" id="UP001153365"/>
    </source>
</evidence>
<keyword evidence="13" id="KW-1185">Reference proteome</keyword>
<dbReference type="EMBL" id="CALTRL010006353">
    <property type="protein sequence ID" value="CAH7690635.1"/>
    <property type="molecule type" value="Genomic_DNA"/>
</dbReference>
<dbReference type="Proteomes" id="UP001153365">
    <property type="component" value="Unassembled WGS sequence"/>
</dbReference>
<evidence type="ECO:0000256" key="2">
    <source>
        <dbReference type="ARBA" id="ARBA00022448"/>
    </source>
</evidence>
<comment type="caution">
    <text evidence="9">The sequence shown here is derived from an EMBL/GenBank/DDBJ whole genome shotgun (WGS) entry which is preliminary data.</text>
</comment>
<gene>
    <name evidence="9" type="ORF">PPACK8108_LOCUS18453</name>
    <name evidence="10" type="ORF">PPACK8108_LOCUS24251</name>
    <name evidence="11" type="ORF">PPACK8108_LOCUS26045</name>
    <name evidence="12" type="ORF">PPACK8108_LOCUS26402</name>
    <name evidence="8" type="ORF">PPACK8108_LOCUS5181</name>
</gene>
<feature type="non-terminal residue" evidence="9">
    <location>
        <position position="1"/>
    </location>
</feature>
<keyword evidence="4 7" id="KW-1133">Transmembrane helix</keyword>
<evidence type="ECO:0000313" key="8">
    <source>
        <dbReference type="EMBL" id="CAH7670465.1"/>
    </source>
</evidence>
<feature type="transmembrane region" description="Helical" evidence="7">
    <location>
        <begin position="51"/>
        <end position="68"/>
    </location>
</feature>
<dbReference type="EMBL" id="CALTRL010005334">
    <property type="protein sequence ID" value="CAH7684329.1"/>
    <property type="molecule type" value="Genomic_DNA"/>
</dbReference>
<dbReference type="PANTHER" id="PTHR31064">
    <property type="entry name" value="POTASSIUM TRANSPORT PROTEIN DDB_G0292412-RELATED"/>
    <property type="match status" value="1"/>
</dbReference>
<dbReference type="GO" id="GO:1990573">
    <property type="term" value="P:potassium ion import across plasma membrane"/>
    <property type="evidence" value="ECO:0007669"/>
    <property type="project" value="TreeGrafter"/>
</dbReference>
<reference evidence="9" key="1">
    <citation type="submission" date="2022-06" db="EMBL/GenBank/DDBJ databases">
        <authorList>
            <consortium name="SYNGENTA / RWTH Aachen University"/>
        </authorList>
    </citation>
    <scope>NUCLEOTIDE SEQUENCE</scope>
</reference>
<dbReference type="Pfam" id="PF02386">
    <property type="entry name" value="TrkH"/>
    <property type="match status" value="1"/>
</dbReference>
<proteinExistence type="predicted"/>
<protein>
    <submittedName>
        <fullName evidence="9">Uncharacterized protein</fullName>
    </submittedName>
</protein>
<dbReference type="AlphaFoldDB" id="A0AAV0BC82"/>
<sequence length="76" mass="8242">VAFLLLDIGNPAVEAIPIGTRVLCGLLQSLSVRAAGFFVVSLAAVTPALRVQYIVMMYIAIFPIAILIRSTNFYEE</sequence>
<evidence type="ECO:0000256" key="1">
    <source>
        <dbReference type="ARBA" id="ARBA00004141"/>
    </source>
</evidence>
<keyword evidence="2" id="KW-0813">Transport</keyword>
<keyword evidence="5" id="KW-0406">Ion transport</keyword>
<evidence type="ECO:0000313" key="11">
    <source>
        <dbReference type="EMBL" id="CAH7690635.1"/>
    </source>
</evidence>
<evidence type="ECO:0000313" key="9">
    <source>
        <dbReference type="EMBL" id="CAH7684329.1"/>
    </source>
</evidence>
<dbReference type="GO" id="GO:0140107">
    <property type="term" value="F:high-affinity potassium ion transmembrane transporter activity"/>
    <property type="evidence" value="ECO:0007669"/>
    <property type="project" value="TreeGrafter"/>
</dbReference>